<evidence type="ECO:0000313" key="2">
    <source>
        <dbReference type="Proteomes" id="UP000287651"/>
    </source>
</evidence>
<gene>
    <name evidence="1" type="ORF">B296_00037778</name>
</gene>
<accession>A0A426XY24</accession>
<name>A0A426XY24_ENSVE</name>
<dbReference type="EMBL" id="AMZH03016458">
    <property type="protein sequence ID" value="RRT44447.1"/>
    <property type="molecule type" value="Genomic_DNA"/>
</dbReference>
<evidence type="ECO:0000313" key="1">
    <source>
        <dbReference type="EMBL" id="RRT44447.1"/>
    </source>
</evidence>
<dbReference type="Proteomes" id="UP000287651">
    <property type="component" value="Unassembled WGS sequence"/>
</dbReference>
<reference evidence="1 2" key="1">
    <citation type="journal article" date="2014" name="Agronomy (Basel)">
        <title>A Draft Genome Sequence for Ensete ventricosum, the Drought-Tolerant Tree Against Hunger.</title>
        <authorList>
            <person name="Harrison J."/>
            <person name="Moore K.A."/>
            <person name="Paszkiewicz K."/>
            <person name="Jones T."/>
            <person name="Grant M."/>
            <person name="Ambacheew D."/>
            <person name="Muzemil S."/>
            <person name="Studholme D.J."/>
        </authorList>
    </citation>
    <scope>NUCLEOTIDE SEQUENCE [LARGE SCALE GENOMIC DNA]</scope>
</reference>
<protein>
    <submittedName>
        <fullName evidence="1">Uncharacterized protein</fullName>
    </submittedName>
</protein>
<dbReference type="AlphaFoldDB" id="A0A426XY24"/>
<sequence length="72" mass="8452">MLSAWELAAKMKTRRATRREERLWEAMVDCRWRLAKASFMLYRDKGWDGTCTRDKEMAEGGCALGSQQEDFD</sequence>
<comment type="caution">
    <text evidence="1">The sequence shown here is derived from an EMBL/GenBank/DDBJ whole genome shotgun (WGS) entry which is preliminary data.</text>
</comment>
<organism evidence="1 2">
    <name type="scientific">Ensete ventricosum</name>
    <name type="common">Abyssinian banana</name>
    <name type="synonym">Musa ensete</name>
    <dbReference type="NCBI Taxonomy" id="4639"/>
    <lineage>
        <taxon>Eukaryota</taxon>
        <taxon>Viridiplantae</taxon>
        <taxon>Streptophyta</taxon>
        <taxon>Embryophyta</taxon>
        <taxon>Tracheophyta</taxon>
        <taxon>Spermatophyta</taxon>
        <taxon>Magnoliopsida</taxon>
        <taxon>Liliopsida</taxon>
        <taxon>Zingiberales</taxon>
        <taxon>Musaceae</taxon>
        <taxon>Ensete</taxon>
    </lineage>
</organism>
<proteinExistence type="predicted"/>